<dbReference type="InterPro" id="IPR009061">
    <property type="entry name" value="DNA-bd_dom_put_sf"/>
</dbReference>
<evidence type="ECO:0000313" key="3">
    <source>
        <dbReference type="Proteomes" id="UP001224122"/>
    </source>
</evidence>
<evidence type="ECO:0000259" key="1">
    <source>
        <dbReference type="PROSITE" id="PS50937"/>
    </source>
</evidence>
<organism evidence="2 3">
    <name type="scientific">Neobacillus ginsengisoli</name>
    <dbReference type="NCBI Taxonomy" id="904295"/>
    <lineage>
        <taxon>Bacteria</taxon>
        <taxon>Bacillati</taxon>
        <taxon>Bacillota</taxon>
        <taxon>Bacilli</taxon>
        <taxon>Bacillales</taxon>
        <taxon>Bacillaceae</taxon>
        <taxon>Neobacillus</taxon>
    </lineage>
</organism>
<keyword evidence="3" id="KW-1185">Reference proteome</keyword>
<reference evidence="2 3" key="1">
    <citation type="submission" date="2023-07" db="EMBL/GenBank/DDBJ databases">
        <title>Genomic Encyclopedia of Type Strains, Phase IV (KMG-IV): sequencing the most valuable type-strain genomes for metagenomic binning, comparative biology and taxonomic classification.</title>
        <authorList>
            <person name="Goeker M."/>
        </authorList>
    </citation>
    <scope>NUCLEOTIDE SEQUENCE [LARGE SCALE GENOMIC DNA]</scope>
    <source>
        <strain evidence="2 3">DSM 27594</strain>
    </source>
</reference>
<dbReference type="PROSITE" id="PS50937">
    <property type="entry name" value="HTH_MERR_2"/>
    <property type="match status" value="1"/>
</dbReference>
<dbReference type="SUPFAM" id="SSF46955">
    <property type="entry name" value="Putative DNA-binding domain"/>
    <property type="match status" value="1"/>
</dbReference>
<dbReference type="Gene3D" id="1.10.1660.10">
    <property type="match status" value="1"/>
</dbReference>
<dbReference type="EMBL" id="JAUSTW010000001">
    <property type="protein sequence ID" value="MDQ0197079.1"/>
    <property type="molecule type" value="Genomic_DNA"/>
</dbReference>
<comment type="caution">
    <text evidence="2">The sequence shown here is derived from an EMBL/GenBank/DDBJ whole genome shotgun (WGS) entry which is preliminary data.</text>
</comment>
<dbReference type="CDD" id="cd04762">
    <property type="entry name" value="HTH_MerR-trunc"/>
    <property type="match status" value="1"/>
</dbReference>
<dbReference type="RefSeq" id="WP_307403768.1">
    <property type="nucleotide sequence ID" value="NZ_JAUSTW010000001.1"/>
</dbReference>
<name>A0ABT9XNH0_9BACI</name>
<proteinExistence type="predicted"/>
<accession>A0ABT9XNH0</accession>
<dbReference type="GO" id="GO:0003677">
    <property type="term" value="F:DNA binding"/>
    <property type="evidence" value="ECO:0007669"/>
    <property type="project" value="UniProtKB-KW"/>
</dbReference>
<dbReference type="InterPro" id="IPR000551">
    <property type="entry name" value="MerR-type_HTH_dom"/>
</dbReference>
<dbReference type="SMART" id="SM00422">
    <property type="entry name" value="HTH_MERR"/>
    <property type="match status" value="1"/>
</dbReference>
<dbReference type="Pfam" id="PF13411">
    <property type="entry name" value="MerR_1"/>
    <property type="match status" value="1"/>
</dbReference>
<evidence type="ECO:0000313" key="2">
    <source>
        <dbReference type="EMBL" id="MDQ0197079.1"/>
    </source>
</evidence>
<sequence length="148" mass="18246">MDINQERLYTPKEVAEHLDITPDLLRKWVEEFNIHTEKTEKGHRRYTKVNIELLMQIRQKLQVESWSWKQVGRCLKGEKEEFMQSVNTNKIEEQLNIILAKLEQHELFNRTLLQRLEQSERIHHEFLNYVRKNRLMSFLNWIKRKYKL</sequence>
<protein>
    <submittedName>
        <fullName evidence="2">DNA-binding transcriptional MerR regulator</fullName>
    </submittedName>
</protein>
<dbReference type="Proteomes" id="UP001224122">
    <property type="component" value="Unassembled WGS sequence"/>
</dbReference>
<keyword evidence="2" id="KW-0238">DNA-binding</keyword>
<gene>
    <name evidence="2" type="ORF">J2S10_000184</name>
</gene>
<feature type="domain" description="HTH merR-type" evidence="1">
    <location>
        <begin position="8"/>
        <end position="77"/>
    </location>
</feature>